<evidence type="ECO:0000256" key="1">
    <source>
        <dbReference type="ARBA" id="ARBA00022676"/>
    </source>
</evidence>
<evidence type="ECO:0000313" key="6">
    <source>
        <dbReference type="Proteomes" id="UP000467428"/>
    </source>
</evidence>
<keyword evidence="2 5" id="KW-0808">Transferase</keyword>
<gene>
    <name evidence="5" type="ORF">MARA_27620</name>
</gene>
<dbReference type="Proteomes" id="UP000467428">
    <property type="component" value="Chromosome"/>
</dbReference>
<dbReference type="EMBL" id="AP022593">
    <property type="protein sequence ID" value="BBY49294.1"/>
    <property type="molecule type" value="Genomic_DNA"/>
</dbReference>
<name>A0A7I7RXF0_9MYCO</name>
<dbReference type="SUPFAM" id="SSF53756">
    <property type="entry name" value="UDP-Glycosyltransferase/glycogen phosphorylase"/>
    <property type="match status" value="1"/>
</dbReference>
<sequence>MLEARISGRPVDLLFDARHVHQSGIGTYIRTHLPHLEDSAARQGLCLAVLAGRDSLPELRPSTDVVVASDPAAPMYSAAEQRVWRDAFDQIRPRAVWLPHYPYPAARLKPRHRRMLTYVTVHDTIHVLPQSISGQSFAYRMYAQLMLRADARSCRRIFTPSEATAAAVRSIASSARVQVAPIPVDEAWLEPADPSRSPVDGRYLLYVGNTKRYKNLPLLLEAFSDVADTVAHKLVIAGGGATVRTMDERVRQLAEDHGDRVVLIGQVEFAVLRALVAAAELLVMPSLHEGAGLPPLEAMASGTAVLSSDIPVLRETCGDGADYFDPHDREGLARLMRRYCEDDVARAELALRGLSHVTTRQQRIDPALAADSICRELASSTR</sequence>
<geneLocation type="plasmid" evidence="6">
    <name>pjcm18538 dna</name>
</geneLocation>
<dbReference type="Gene3D" id="3.40.50.2000">
    <property type="entry name" value="Glycogen Phosphorylase B"/>
    <property type="match status" value="2"/>
</dbReference>
<dbReference type="RefSeq" id="WP_163918956.1">
    <property type="nucleotide sequence ID" value="NZ_AP022593.1"/>
</dbReference>
<organism evidence="5 6">
    <name type="scientific">Mycolicibacterium arabiense</name>
    <dbReference type="NCBI Taxonomy" id="1286181"/>
    <lineage>
        <taxon>Bacteria</taxon>
        <taxon>Bacillati</taxon>
        <taxon>Actinomycetota</taxon>
        <taxon>Actinomycetes</taxon>
        <taxon>Mycobacteriales</taxon>
        <taxon>Mycobacteriaceae</taxon>
        <taxon>Mycolicibacterium</taxon>
    </lineage>
</organism>
<dbReference type="GO" id="GO:0016757">
    <property type="term" value="F:glycosyltransferase activity"/>
    <property type="evidence" value="ECO:0007669"/>
    <property type="project" value="UniProtKB-KW"/>
</dbReference>
<protein>
    <submittedName>
        <fullName evidence="5">Glycosyl transferase</fullName>
    </submittedName>
</protein>
<keyword evidence="6" id="KW-1185">Reference proteome</keyword>
<dbReference type="InterPro" id="IPR028098">
    <property type="entry name" value="Glyco_trans_4-like_N"/>
</dbReference>
<feature type="domain" description="Glycosyl transferase family 1" evidence="3">
    <location>
        <begin position="196"/>
        <end position="348"/>
    </location>
</feature>
<dbReference type="CDD" id="cd03809">
    <property type="entry name" value="GT4_MtfB-like"/>
    <property type="match status" value="1"/>
</dbReference>
<dbReference type="PANTHER" id="PTHR46401">
    <property type="entry name" value="GLYCOSYLTRANSFERASE WBBK-RELATED"/>
    <property type="match status" value="1"/>
</dbReference>
<dbReference type="KEGG" id="marz:MARA_27620"/>
<feature type="domain" description="Glycosyltransferase subfamily 4-like N-terminal" evidence="4">
    <location>
        <begin position="41"/>
        <end position="186"/>
    </location>
</feature>
<evidence type="ECO:0000256" key="2">
    <source>
        <dbReference type="ARBA" id="ARBA00022679"/>
    </source>
</evidence>
<evidence type="ECO:0000313" key="5">
    <source>
        <dbReference type="EMBL" id="BBY49294.1"/>
    </source>
</evidence>
<dbReference type="Pfam" id="PF13439">
    <property type="entry name" value="Glyco_transf_4"/>
    <property type="match status" value="1"/>
</dbReference>
<accession>A0A7I7RXF0</accession>
<dbReference type="AlphaFoldDB" id="A0A7I7RXF0"/>
<proteinExistence type="predicted"/>
<evidence type="ECO:0000259" key="3">
    <source>
        <dbReference type="Pfam" id="PF00534"/>
    </source>
</evidence>
<keyword evidence="1" id="KW-0328">Glycosyltransferase</keyword>
<evidence type="ECO:0000259" key="4">
    <source>
        <dbReference type="Pfam" id="PF13439"/>
    </source>
</evidence>
<reference evidence="5 6" key="1">
    <citation type="journal article" date="2019" name="Emerg. Microbes Infect.">
        <title>Comprehensive subspecies identification of 175 nontuberculous mycobacteria species based on 7547 genomic profiles.</title>
        <authorList>
            <person name="Matsumoto Y."/>
            <person name="Kinjo T."/>
            <person name="Motooka D."/>
            <person name="Nabeya D."/>
            <person name="Jung N."/>
            <person name="Uechi K."/>
            <person name="Horii T."/>
            <person name="Iida T."/>
            <person name="Fujita J."/>
            <person name="Nakamura S."/>
        </authorList>
    </citation>
    <scope>NUCLEOTIDE SEQUENCE [LARGE SCALE GENOMIC DNA]</scope>
    <source>
        <strain evidence="5 6">JCM 18538</strain>
    </source>
</reference>
<dbReference type="Pfam" id="PF00534">
    <property type="entry name" value="Glycos_transf_1"/>
    <property type="match status" value="1"/>
</dbReference>
<dbReference type="InterPro" id="IPR001296">
    <property type="entry name" value="Glyco_trans_1"/>
</dbReference>
<dbReference type="PANTHER" id="PTHR46401:SF2">
    <property type="entry name" value="GLYCOSYLTRANSFERASE WBBK-RELATED"/>
    <property type="match status" value="1"/>
</dbReference>